<comment type="cofactor">
    <cofactor evidence="7">
        <name>Mg(2+)</name>
        <dbReference type="ChEBI" id="CHEBI:18420"/>
    </cofactor>
</comment>
<feature type="transmembrane region" description="Helical" evidence="8">
    <location>
        <begin position="73"/>
        <end position="90"/>
    </location>
</feature>
<comment type="caution">
    <text evidence="9">The sequence shown here is derived from an EMBL/GenBank/DDBJ whole genome shotgun (WGS) entry which is preliminary data.</text>
</comment>
<evidence type="ECO:0000256" key="7">
    <source>
        <dbReference type="PIRSR" id="PIRSR600715-1"/>
    </source>
</evidence>
<comment type="subcellular location">
    <subcellularLocation>
        <location evidence="1">Cell membrane</location>
        <topology evidence="1">Multi-pass membrane protein</topology>
    </subcellularLocation>
</comment>
<accession>S9ZR87</accession>
<feature type="transmembrane region" description="Helical" evidence="8">
    <location>
        <begin position="256"/>
        <end position="278"/>
    </location>
</feature>
<keyword evidence="10" id="KW-1185">Reference proteome</keyword>
<dbReference type="GO" id="GO:0005886">
    <property type="term" value="C:plasma membrane"/>
    <property type="evidence" value="ECO:0007669"/>
    <property type="project" value="UniProtKB-SubCell"/>
</dbReference>
<dbReference type="Pfam" id="PF00953">
    <property type="entry name" value="Glycos_transf_4"/>
    <property type="match status" value="1"/>
</dbReference>
<evidence type="ECO:0000256" key="5">
    <source>
        <dbReference type="ARBA" id="ARBA00022989"/>
    </source>
</evidence>
<gene>
    <name evidence="9" type="ORF">M622_09015</name>
</gene>
<evidence type="ECO:0000256" key="4">
    <source>
        <dbReference type="ARBA" id="ARBA00022692"/>
    </source>
</evidence>
<dbReference type="eggNOG" id="COG0472">
    <property type="taxonomic scope" value="Bacteria"/>
</dbReference>
<feature type="transmembrane region" description="Helical" evidence="8">
    <location>
        <begin position="217"/>
        <end position="236"/>
    </location>
</feature>
<evidence type="ECO:0000313" key="10">
    <source>
        <dbReference type="Proteomes" id="UP000015455"/>
    </source>
</evidence>
<evidence type="ECO:0000256" key="3">
    <source>
        <dbReference type="ARBA" id="ARBA00022679"/>
    </source>
</evidence>
<dbReference type="GO" id="GO:0016780">
    <property type="term" value="F:phosphotransferase activity, for other substituted phosphate groups"/>
    <property type="evidence" value="ECO:0007669"/>
    <property type="project" value="InterPro"/>
</dbReference>
<proteinExistence type="predicted"/>
<evidence type="ECO:0000256" key="6">
    <source>
        <dbReference type="ARBA" id="ARBA00023136"/>
    </source>
</evidence>
<sequence length="547" mass="59360">MDGLVVLILAAAASAIIIRLMIALAPRVGLVDHPGEHKQHEHVTPFVGGFGVVAALLVAVAALFFYYPAQGTAWLSLLVCGLVMFLVGLADDRWKLSFRIRLVVQAALAFLMVYGGGVSLTSLGDLVFTGDVSLGALAVPFTVFATIGGINAQNMVDGIDGLAGTIAAGTLVLVAVITGLSGSGATHLLAMATLGGVLGFLWFNLRFGTQHRARTFMGDNGSMMLGFIVVWLLITLTQDTGAVGNGRVEGAGQGALISPVAALWLFAIPLVDTLSVMLRRVWLGQSPFTPDRNHLHHLLQRAGFRVENVVTTIGLLHFGLGSVGVLALQWGASEGLMFFAFLCVFAAYLGITARPWRFVPALRAIHRRLNLTPAGNCGVFFGNCKLEHVEQINALIAPQLGEKTAFRTRLYEQTNPDGTPGLRYAVVEILLEDEAAPLKQQVDYLRLIRKALHPHSGVFIRSYVHRDPFNDRRATPLSGDERFEKRSRDRRKQKRLLLEESFTYVHRGRILDQDVNLRVAHAQVQAQAAEKRARALAPAPDTIIPKP</sequence>
<feature type="transmembrane region" description="Helical" evidence="8">
    <location>
        <begin position="187"/>
        <end position="205"/>
    </location>
</feature>
<evidence type="ECO:0000313" key="9">
    <source>
        <dbReference type="EMBL" id="EPZ17081.1"/>
    </source>
</evidence>
<keyword evidence="2" id="KW-1003">Cell membrane</keyword>
<dbReference type="EMBL" id="ATJV01000002">
    <property type="protein sequence ID" value="EPZ17081.1"/>
    <property type="molecule type" value="Genomic_DNA"/>
</dbReference>
<feature type="transmembrane region" description="Helical" evidence="8">
    <location>
        <begin position="162"/>
        <end position="181"/>
    </location>
</feature>
<dbReference type="PATRIC" id="fig|1348657.5.peg.329"/>
<feature type="transmembrane region" description="Helical" evidence="8">
    <location>
        <begin position="6"/>
        <end position="25"/>
    </location>
</feature>
<feature type="transmembrane region" description="Helical" evidence="8">
    <location>
        <begin position="46"/>
        <end position="67"/>
    </location>
</feature>
<feature type="transmembrane region" description="Helical" evidence="8">
    <location>
        <begin position="309"/>
        <end position="330"/>
    </location>
</feature>
<keyword evidence="7" id="KW-0479">Metal-binding</keyword>
<dbReference type="PANTHER" id="PTHR22926">
    <property type="entry name" value="PHOSPHO-N-ACETYLMURAMOYL-PENTAPEPTIDE-TRANSFERASE"/>
    <property type="match status" value="1"/>
</dbReference>
<dbReference type="Proteomes" id="UP000015455">
    <property type="component" value="Unassembled WGS sequence"/>
</dbReference>
<keyword evidence="5 8" id="KW-1133">Transmembrane helix</keyword>
<dbReference type="CDD" id="cd06853">
    <property type="entry name" value="GT_WecA_like"/>
    <property type="match status" value="1"/>
</dbReference>
<evidence type="ECO:0000256" key="1">
    <source>
        <dbReference type="ARBA" id="ARBA00004651"/>
    </source>
</evidence>
<dbReference type="PANTHER" id="PTHR22926:SF3">
    <property type="entry name" value="UNDECAPRENYL-PHOSPHATE ALPHA-N-ACETYLGLUCOSAMINYL 1-PHOSPHATE TRANSFERASE"/>
    <property type="match status" value="1"/>
</dbReference>
<feature type="binding site" evidence="7">
    <location>
        <position position="154"/>
    </location>
    <ligand>
        <name>Mg(2+)</name>
        <dbReference type="ChEBI" id="CHEBI:18420"/>
    </ligand>
</feature>
<organism evidence="9 10">
    <name type="scientific">Thauera terpenica 58Eu</name>
    <dbReference type="NCBI Taxonomy" id="1348657"/>
    <lineage>
        <taxon>Bacteria</taxon>
        <taxon>Pseudomonadati</taxon>
        <taxon>Pseudomonadota</taxon>
        <taxon>Betaproteobacteria</taxon>
        <taxon>Rhodocyclales</taxon>
        <taxon>Zoogloeaceae</taxon>
        <taxon>Thauera</taxon>
    </lineage>
</organism>
<keyword evidence="3" id="KW-0808">Transferase</keyword>
<feature type="transmembrane region" description="Helical" evidence="8">
    <location>
        <begin position="336"/>
        <end position="353"/>
    </location>
</feature>
<reference evidence="9 10" key="1">
    <citation type="submission" date="2013-06" db="EMBL/GenBank/DDBJ databases">
        <title>Draft genome sequence of Thauera terpenica.</title>
        <authorList>
            <person name="Liu B."/>
            <person name="Frostegard A.H."/>
            <person name="Shapleigh J.P."/>
        </authorList>
    </citation>
    <scope>NUCLEOTIDE SEQUENCE [LARGE SCALE GENOMIC DNA]</scope>
    <source>
        <strain evidence="9 10">58Eu</strain>
    </source>
</reference>
<evidence type="ECO:0000256" key="8">
    <source>
        <dbReference type="SAM" id="Phobius"/>
    </source>
</evidence>
<dbReference type="GO" id="GO:0009103">
    <property type="term" value="P:lipopolysaccharide biosynthetic process"/>
    <property type="evidence" value="ECO:0007669"/>
    <property type="project" value="TreeGrafter"/>
</dbReference>
<dbReference type="RefSeq" id="WP_021247789.1">
    <property type="nucleotide sequence ID" value="NZ_ATJV01000002.1"/>
</dbReference>
<feature type="transmembrane region" description="Helical" evidence="8">
    <location>
        <begin position="102"/>
        <end position="120"/>
    </location>
</feature>
<dbReference type="OrthoDB" id="9783652at2"/>
<dbReference type="InterPro" id="IPR000715">
    <property type="entry name" value="Glycosyl_transferase_4"/>
</dbReference>
<protein>
    <submittedName>
        <fullName evidence="9">Uncharacterized protein</fullName>
    </submittedName>
</protein>
<feature type="transmembrane region" description="Helical" evidence="8">
    <location>
        <begin position="132"/>
        <end position="150"/>
    </location>
</feature>
<name>S9ZR87_9RHOO</name>
<feature type="binding site" evidence="7">
    <location>
        <position position="219"/>
    </location>
    <ligand>
        <name>Mg(2+)</name>
        <dbReference type="ChEBI" id="CHEBI:18420"/>
    </ligand>
</feature>
<evidence type="ECO:0000256" key="2">
    <source>
        <dbReference type="ARBA" id="ARBA00022475"/>
    </source>
</evidence>
<keyword evidence="6 8" id="KW-0472">Membrane</keyword>
<dbReference type="GO" id="GO:0046872">
    <property type="term" value="F:metal ion binding"/>
    <property type="evidence" value="ECO:0007669"/>
    <property type="project" value="UniProtKB-KW"/>
</dbReference>
<dbReference type="AlphaFoldDB" id="S9ZR87"/>
<keyword evidence="7" id="KW-0460">Magnesium</keyword>
<dbReference type="GO" id="GO:0044038">
    <property type="term" value="P:cell wall macromolecule biosynthetic process"/>
    <property type="evidence" value="ECO:0007669"/>
    <property type="project" value="TreeGrafter"/>
</dbReference>
<keyword evidence="4 8" id="KW-0812">Transmembrane</keyword>
<dbReference type="STRING" id="1348657.M622_09015"/>
<dbReference type="GO" id="GO:0071555">
    <property type="term" value="P:cell wall organization"/>
    <property type="evidence" value="ECO:0007669"/>
    <property type="project" value="TreeGrafter"/>
</dbReference>